<evidence type="ECO:0000313" key="2">
    <source>
        <dbReference type="Proteomes" id="UP000324222"/>
    </source>
</evidence>
<proteinExistence type="predicted"/>
<sequence length="129" mass="14853">MVDVMVADRCEDCDIGLIDFCLRFSEKTRDLFDLCVCHKLILKEKKCEVCRKAAVLDFNKKLWRCQKKSGKGHKKKTKCSWQQNRPALARLTRPSWSRELSLAGEQGGQQGNPILQPNELDVVVMVLWC</sequence>
<accession>A0A5B7D278</accession>
<name>A0A5B7D278_PORTR</name>
<gene>
    <name evidence="1" type="ORF">E2C01_007354</name>
</gene>
<reference evidence="1 2" key="1">
    <citation type="submission" date="2019-05" db="EMBL/GenBank/DDBJ databases">
        <title>Another draft genome of Portunus trituberculatus and its Hox gene families provides insights of decapod evolution.</title>
        <authorList>
            <person name="Jeong J.-H."/>
            <person name="Song I."/>
            <person name="Kim S."/>
            <person name="Choi T."/>
            <person name="Kim D."/>
            <person name="Ryu S."/>
            <person name="Kim W."/>
        </authorList>
    </citation>
    <scope>NUCLEOTIDE SEQUENCE [LARGE SCALE GENOMIC DNA]</scope>
    <source>
        <tissue evidence="1">Muscle</tissue>
    </source>
</reference>
<evidence type="ECO:0000313" key="1">
    <source>
        <dbReference type="EMBL" id="MPC14586.1"/>
    </source>
</evidence>
<protein>
    <submittedName>
        <fullName evidence="1">Uncharacterized protein</fullName>
    </submittedName>
</protein>
<keyword evidence="2" id="KW-1185">Reference proteome</keyword>
<comment type="caution">
    <text evidence="1">The sequence shown here is derived from an EMBL/GenBank/DDBJ whole genome shotgun (WGS) entry which is preliminary data.</text>
</comment>
<organism evidence="1 2">
    <name type="scientific">Portunus trituberculatus</name>
    <name type="common">Swimming crab</name>
    <name type="synonym">Neptunus trituberculatus</name>
    <dbReference type="NCBI Taxonomy" id="210409"/>
    <lineage>
        <taxon>Eukaryota</taxon>
        <taxon>Metazoa</taxon>
        <taxon>Ecdysozoa</taxon>
        <taxon>Arthropoda</taxon>
        <taxon>Crustacea</taxon>
        <taxon>Multicrustacea</taxon>
        <taxon>Malacostraca</taxon>
        <taxon>Eumalacostraca</taxon>
        <taxon>Eucarida</taxon>
        <taxon>Decapoda</taxon>
        <taxon>Pleocyemata</taxon>
        <taxon>Brachyura</taxon>
        <taxon>Eubrachyura</taxon>
        <taxon>Portunoidea</taxon>
        <taxon>Portunidae</taxon>
        <taxon>Portuninae</taxon>
        <taxon>Portunus</taxon>
    </lineage>
</organism>
<dbReference type="Proteomes" id="UP000324222">
    <property type="component" value="Unassembled WGS sequence"/>
</dbReference>
<dbReference type="AlphaFoldDB" id="A0A5B7D278"/>
<dbReference type="EMBL" id="VSRR010000364">
    <property type="protein sequence ID" value="MPC14586.1"/>
    <property type="molecule type" value="Genomic_DNA"/>
</dbReference>